<dbReference type="Pfam" id="PF00925">
    <property type="entry name" value="GTP_cyclohydro2"/>
    <property type="match status" value="1"/>
</dbReference>
<keyword evidence="6" id="KW-1185">Reference proteome</keyword>
<dbReference type="AlphaFoldDB" id="A0A4P9VJC7"/>
<dbReference type="GO" id="GO:0005829">
    <property type="term" value="C:cytosol"/>
    <property type="evidence" value="ECO:0007669"/>
    <property type="project" value="TreeGrafter"/>
</dbReference>
<comment type="caution">
    <text evidence="5">The sequence shown here is derived from an EMBL/GenBank/DDBJ whole genome shotgun (WGS) entry which is preliminary data.</text>
</comment>
<organism evidence="5 6">
    <name type="scientific">Zooshikella ganghwensis</name>
    <dbReference type="NCBI Taxonomy" id="202772"/>
    <lineage>
        <taxon>Bacteria</taxon>
        <taxon>Pseudomonadati</taxon>
        <taxon>Pseudomonadota</taxon>
        <taxon>Gammaproteobacteria</taxon>
        <taxon>Oceanospirillales</taxon>
        <taxon>Zooshikellaceae</taxon>
        <taxon>Zooshikella</taxon>
    </lineage>
</organism>
<name>A0A4P9VJC7_9GAMM</name>
<keyword evidence="5" id="KW-0378">Hydrolase</keyword>
<dbReference type="Gene3D" id="3.40.50.10990">
    <property type="entry name" value="GTP cyclohydrolase II"/>
    <property type="match status" value="1"/>
</dbReference>
<dbReference type="SUPFAM" id="SSF142695">
    <property type="entry name" value="RibA-like"/>
    <property type="match status" value="1"/>
</dbReference>
<evidence type="ECO:0000313" key="5">
    <source>
        <dbReference type="EMBL" id="RDH43365.1"/>
    </source>
</evidence>
<feature type="domain" description="GTP cyclohydrolase II" evidence="4">
    <location>
        <begin position="38"/>
        <end position="176"/>
    </location>
</feature>
<dbReference type="InterPro" id="IPR032677">
    <property type="entry name" value="GTP_cyclohydro_II"/>
</dbReference>
<protein>
    <submittedName>
        <fullName evidence="5">GTP cyclohydrolase</fullName>
    </submittedName>
</protein>
<dbReference type="GO" id="GO:0016787">
    <property type="term" value="F:hydrolase activity"/>
    <property type="evidence" value="ECO:0007669"/>
    <property type="project" value="UniProtKB-KW"/>
</dbReference>
<dbReference type="UniPathway" id="UPA00275"/>
<keyword evidence="2" id="KW-0686">Riboflavin biosynthesis</keyword>
<sequence length="207" mass="24086">MKVIRRALGLDLIGTYQGLSLGGYEITNKKGDLSFHAVVYNPLIFEKDTIPLFRINSACFSADIFDDNRCDCNFQLRQTMELLIEKPGLMTYHFNHEGRGVGFVNKIKAYKLMREKNIDTFTAHKLLGLPEDSRNFYYAILILHDLNIHRVKLITNNPQKCLYLKTHGIDVLEVIPIVSQRKEHQACLWSKVIRQGHLHYKTHHHHF</sequence>
<dbReference type="RefSeq" id="WP_094786706.1">
    <property type="nucleotide sequence ID" value="NZ_NDXW01000001.1"/>
</dbReference>
<evidence type="ECO:0000256" key="1">
    <source>
        <dbReference type="ARBA" id="ARBA00005104"/>
    </source>
</evidence>
<dbReference type="GO" id="GO:0008686">
    <property type="term" value="F:3,4-dihydroxy-2-butanone-4-phosphate synthase activity"/>
    <property type="evidence" value="ECO:0007669"/>
    <property type="project" value="TreeGrafter"/>
</dbReference>
<accession>A0A4P9VJC7</accession>
<comment type="pathway">
    <text evidence="1">Cofactor biosynthesis; riboflavin biosynthesis.</text>
</comment>
<dbReference type="Proteomes" id="UP000257039">
    <property type="component" value="Unassembled WGS sequence"/>
</dbReference>
<evidence type="ECO:0000313" key="6">
    <source>
        <dbReference type="Proteomes" id="UP000257039"/>
    </source>
</evidence>
<dbReference type="EMBL" id="NDXW01000001">
    <property type="protein sequence ID" value="RDH43365.1"/>
    <property type="molecule type" value="Genomic_DNA"/>
</dbReference>
<dbReference type="InterPro" id="IPR036144">
    <property type="entry name" value="RibA-like_sf"/>
</dbReference>
<dbReference type="GO" id="GO:0009231">
    <property type="term" value="P:riboflavin biosynthetic process"/>
    <property type="evidence" value="ECO:0007669"/>
    <property type="project" value="UniProtKB-UniPathway"/>
</dbReference>
<gene>
    <name evidence="5" type="ORF">B9G39_07895</name>
</gene>
<reference evidence="5 6" key="1">
    <citation type="submission" date="2017-04" db="EMBL/GenBank/DDBJ databases">
        <title>Draft genome sequence of Zooshikella ganghwensis VG4 isolated from Red Sea sediments.</title>
        <authorList>
            <person name="Rehman Z."/>
            <person name="Alam I."/>
            <person name="Kamau A."/>
            <person name="Bajic V."/>
            <person name="Leiknes T."/>
        </authorList>
    </citation>
    <scope>NUCLEOTIDE SEQUENCE [LARGE SCALE GENOMIC DNA]</scope>
    <source>
        <strain evidence="5 6">VG4</strain>
    </source>
</reference>
<evidence type="ECO:0000256" key="2">
    <source>
        <dbReference type="ARBA" id="ARBA00022619"/>
    </source>
</evidence>
<evidence type="ECO:0000259" key="4">
    <source>
        <dbReference type="Pfam" id="PF00925"/>
    </source>
</evidence>
<dbReference type="PANTHER" id="PTHR21327">
    <property type="entry name" value="GTP CYCLOHYDROLASE II-RELATED"/>
    <property type="match status" value="1"/>
</dbReference>
<dbReference type="PANTHER" id="PTHR21327:SF18">
    <property type="entry name" value="3,4-DIHYDROXY-2-BUTANONE 4-PHOSPHATE SYNTHASE"/>
    <property type="match status" value="1"/>
</dbReference>
<proteinExistence type="predicted"/>
<dbReference type="GO" id="GO:0046872">
    <property type="term" value="F:metal ion binding"/>
    <property type="evidence" value="ECO:0007669"/>
    <property type="project" value="UniProtKB-KW"/>
</dbReference>
<keyword evidence="3" id="KW-0479">Metal-binding</keyword>
<evidence type="ECO:0000256" key="3">
    <source>
        <dbReference type="ARBA" id="ARBA00022723"/>
    </source>
</evidence>